<dbReference type="InterPro" id="IPR053178">
    <property type="entry name" value="Osmoadaptation_assoc"/>
</dbReference>
<keyword evidence="1" id="KW-0539">Nucleus</keyword>
<dbReference type="Gene3D" id="4.10.240.10">
    <property type="entry name" value="Zn(2)-C6 fungal-type DNA-binding domain"/>
    <property type="match status" value="1"/>
</dbReference>
<proteinExistence type="predicted"/>
<dbReference type="OrthoDB" id="5126878at2759"/>
<evidence type="ECO:0000313" key="3">
    <source>
        <dbReference type="EMBL" id="KAF2032433.1"/>
    </source>
</evidence>
<reference evidence="3" key="1">
    <citation type="journal article" date="2020" name="Stud. Mycol.">
        <title>101 Dothideomycetes genomes: a test case for predicting lifestyles and emergence of pathogens.</title>
        <authorList>
            <person name="Haridas S."/>
            <person name="Albert R."/>
            <person name="Binder M."/>
            <person name="Bloem J."/>
            <person name="Labutti K."/>
            <person name="Salamov A."/>
            <person name="Andreopoulos B."/>
            <person name="Baker S."/>
            <person name="Barry K."/>
            <person name="Bills G."/>
            <person name="Bluhm B."/>
            <person name="Cannon C."/>
            <person name="Castanera R."/>
            <person name="Culley D."/>
            <person name="Daum C."/>
            <person name="Ezra D."/>
            <person name="Gonzalez J."/>
            <person name="Henrissat B."/>
            <person name="Kuo A."/>
            <person name="Liang C."/>
            <person name="Lipzen A."/>
            <person name="Lutzoni F."/>
            <person name="Magnuson J."/>
            <person name="Mondo S."/>
            <person name="Nolan M."/>
            <person name="Ohm R."/>
            <person name="Pangilinan J."/>
            <person name="Park H.-J."/>
            <person name="Ramirez L."/>
            <person name="Alfaro M."/>
            <person name="Sun H."/>
            <person name="Tritt A."/>
            <person name="Yoshinaga Y."/>
            <person name="Zwiers L.-H."/>
            <person name="Turgeon B."/>
            <person name="Goodwin S."/>
            <person name="Spatafora J."/>
            <person name="Crous P."/>
            <person name="Grigoriev I."/>
        </authorList>
    </citation>
    <scope>NUCLEOTIDE SEQUENCE</scope>
    <source>
        <strain evidence="3">CBS 110217</strain>
    </source>
</reference>
<dbReference type="CDD" id="cd00067">
    <property type="entry name" value="GAL4"/>
    <property type="match status" value="1"/>
</dbReference>
<dbReference type="AlphaFoldDB" id="A0A9P4LNW3"/>
<dbReference type="GO" id="GO:0008270">
    <property type="term" value="F:zinc ion binding"/>
    <property type="evidence" value="ECO:0007669"/>
    <property type="project" value="InterPro"/>
</dbReference>
<dbReference type="GO" id="GO:0000981">
    <property type="term" value="F:DNA-binding transcription factor activity, RNA polymerase II-specific"/>
    <property type="evidence" value="ECO:0007669"/>
    <property type="project" value="InterPro"/>
</dbReference>
<dbReference type="EMBL" id="ML978173">
    <property type="protein sequence ID" value="KAF2032433.1"/>
    <property type="molecule type" value="Genomic_DNA"/>
</dbReference>
<evidence type="ECO:0000259" key="2">
    <source>
        <dbReference type="PROSITE" id="PS50048"/>
    </source>
</evidence>
<dbReference type="PANTHER" id="PTHR38111:SF2">
    <property type="entry name" value="FINGER DOMAIN PROTEIN, PUTATIVE (AFU_ORTHOLOGUE AFUA_1G01560)-RELATED"/>
    <property type="match status" value="1"/>
</dbReference>
<dbReference type="PROSITE" id="PS50048">
    <property type="entry name" value="ZN2_CY6_FUNGAL_2"/>
    <property type="match status" value="1"/>
</dbReference>
<dbReference type="PROSITE" id="PS00463">
    <property type="entry name" value="ZN2_CY6_FUNGAL_1"/>
    <property type="match status" value="1"/>
</dbReference>
<evidence type="ECO:0000256" key="1">
    <source>
        <dbReference type="ARBA" id="ARBA00023242"/>
    </source>
</evidence>
<dbReference type="Pfam" id="PF00172">
    <property type="entry name" value="Zn_clus"/>
    <property type="match status" value="1"/>
</dbReference>
<name>A0A9P4LNW3_9PLEO</name>
<dbReference type="PANTHER" id="PTHR38111">
    <property type="entry name" value="ZN(2)-C6 FUNGAL-TYPE DOMAIN-CONTAINING PROTEIN-RELATED"/>
    <property type="match status" value="1"/>
</dbReference>
<evidence type="ECO:0000313" key="4">
    <source>
        <dbReference type="Proteomes" id="UP000799777"/>
    </source>
</evidence>
<accession>A0A9P4LNW3</accession>
<gene>
    <name evidence="3" type="ORF">EK21DRAFT_87288</name>
</gene>
<dbReference type="InterPro" id="IPR001138">
    <property type="entry name" value="Zn2Cys6_DnaBD"/>
</dbReference>
<feature type="domain" description="Zn(2)-C6 fungal-type" evidence="2">
    <location>
        <begin position="10"/>
        <end position="38"/>
    </location>
</feature>
<dbReference type="InterPro" id="IPR021858">
    <property type="entry name" value="Fun_TF"/>
</dbReference>
<dbReference type="SMART" id="SM00066">
    <property type="entry name" value="GAL4"/>
    <property type="match status" value="1"/>
</dbReference>
<dbReference type="SUPFAM" id="SSF57701">
    <property type="entry name" value="Zn2/Cys6 DNA-binding domain"/>
    <property type="match status" value="1"/>
</dbReference>
<dbReference type="Pfam" id="PF11951">
    <property type="entry name" value="Fungal_trans_2"/>
    <property type="match status" value="1"/>
</dbReference>
<dbReference type="Proteomes" id="UP000799777">
    <property type="component" value="Unassembled WGS sequence"/>
</dbReference>
<dbReference type="InterPro" id="IPR036864">
    <property type="entry name" value="Zn2-C6_fun-type_DNA-bd_sf"/>
</dbReference>
<sequence>MVSRGGRSKGCTNCRRRKVKCDEARPSCHRCKKLGISCDGPKDHTWIHQNEPRQSQSPPKDLIVTTSPQVELSLAAFEEDICLAYTRKNLLRGGPVELACNMISLPENVSILDTNPALDLLRNAILSLSVTFFGKQHCQDRITAKGYCQYGEVLRHLNTALGDPTRQVSNETILTALTCMLLEIFLPTGPTNFLKHQRGIEALMALRGPPTESVGDTAIIFRGLRIVSIIGALADGRASIYSKEEWKNAPVVSTGELGELHNKMFAILAECTLLISDSDAVLKSHMGKECYQPLLNRVDRTFADLNALYHEWKLINDAQLQIIDQLSPLAKELGIANHLSATAYMLYHTVHLCILRIKDSLVPSPSNMQLRNAAATNIAVCLELKEYEKRQGVAESNTIGFVATKVAWQALGGFRSPEGRRLAHVVRSAVNGVYRSTWGQLGSGDISFFLSPNPFAQFGSAAPATLVTRLEADRANHMHLIPPEPEVINIGFKDASPTA</sequence>
<organism evidence="3 4">
    <name type="scientific">Setomelanomma holmii</name>
    <dbReference type="NCBI Taxonomy" id="210430"/>
    <lineage>
        <taxon>Eukaryota</taxon>
        <taxon>Fungi</taxon>
        <taxon>Dikarya</taxon>
        <taxon>Ascomycota</taxon>
        <taxon>Pezizomycotina</taxon>
        <taxon>Dothideomycetes</taxon>
        <taxon>Pleosporomycetidae</taxon>
        <taxon>Pleosporales</taxon>
        <taxon>Pleosporineae</taxon>
        <taxon>Phaeosphaeriaceae</taxon>
        <taxon>Setomelanomma</taxon>
    </lineage>
</organism>
<protein>
    <recommendedName>
        <fullName evidence="2">Zn(2)-C6 fungal-type domain-containing protein</fullName>
    </recommendedName>
</protein>
<keyword evidence="4" id="KW-1185">Reference proteome</keyword>
<comment type="caution">
    <text evidence="3">The sequence shown here is derived from an EMBL/GenBank/DDBJ whole genome shotgun (WGS) entry which is preliminary data.</text>
</comment>